<dbReference type="SMART" id="SM00331">
    <property type="entry name" value="PP2C_SIG"/>
    <property type="match status" value="1"/>
</dbReference>
<dbReference type="Pfam" id="PF13426">
    <property type="entry name" value="PAS_9"/>
    <property type="match status" value="1"/>
</dbReference>
<dbReference type="InterPro" id="IPR052016">
    <property type="entry name" value="Bact_Sigma-Reg"/>
</dbReference>
<sequence>MILDGMEHVPAAAVVDTEGLVTGWSEGARHLTGYPAGEAVGRPARDLLAHDPPPGAVTALSGTVLVRHRDGSTVVLHLRGWPLLTADGAPGGYAVTAERPGGPPVLTGETFQQSSLPMSVHDTTQRYLGVNDTAQRMLGVSEQDLLGRRLPEVMEDVSANGSGFDRHLRQVAETGRPAYYDTTSPASSPLGEHAWRVEMWPVRDASGAVTAVAMAGFETTEQHRARRRLALLNEAAAGIGTTLDVVRTAEELIGLLVPDLADFAAVDLLDWVLGIDEPAMTDAADVSLRRVAHSSAREGYPRPTPHLGEQVVHPPYSATARALREGRTVLGSPGEPDFERWMRLRNEQAPHNRDWRGTVRSALAVPLRSRGTVLGVVLLAVAAPREPYVGDDVVLAEELASRAAVCVDNARRFARERGTALALQHSLLPTGLPGQVAVEAAHRYLPSGSAAGIGGDWFDVIPLSGSRVALVVGDVVGHGIPSSATMGRLCTAVRALADVDLPPDELLTHLDDLVTHLTVDGAGDEAAELGATCLYAVYDPVTRRLTLAAAGHPAPAVVLPDGTATLVAMSAGPPLGVGGLPFEATELELPEGSVVALYTDGLIEDRDRDIDHATAELCRALTAPAASLDALCDSVLKAVLPEEPGDDVALLLARTRALGADQVATWDIAPDPAQVAAVRTSVMDRLAAWGLAETAFVTELVVSELVTNAIRYGEPPIQLRLIRDHSLICEVSDGSSTSPHLRRAHAFDEGGRGLLLVAQLTQRWGSRQTGGGKTIWAEQPLPEQD</sequence>
<dbReference type="CDD" id="cd00130">
    <property type="entry name" value="PAS"/>
    <property type="match status" value="2"/>
</dbReference>
<dbReference type="SUPFAM" id="SSF81606">
    <property type="entry name" value="PP2C-like"/>
    <property type="match status" value="1"/>
</dbReference>
<proteinExistence type="predicted"/>
<dbReference type="AlphaFoldDB" id="A0A918GW43"/>
<dbReference type="FunFam" id="3.30.565.10:FF:000028">
    <property type="entry name" value="PAS sensor protein"/>
    <property type="match status" value="1"/>
</dbReference>
<dbReference type="InterPro" id="IPR036890">
    <property type="entry name" value="HATPase_C_sf"/>
</dbReference>
<evidence type="ECO:0000256" key="1">
    <source>
        <dbReference type="ARBA" id="ARBA00022801"/>
    </source>
</evidence>
<dbReference type="Gene3D" id="3.30.450.20">
    <property type="entry name" value="PAS domain"/>
    <property type="match status" value="2"/>
</dbReference>
<dbReference type="InterPro" id="IPR000014">
    <property type="entry name" value="PAS"/>
</dbReference>
<keyword evidence="1" id="KW-0378">Hydrolase</keyword>
<dbReference type="InterPro" id="IPR035965">
    <property type="entry name" value="PAS-like_dom_sf"/>
</dbReference>
<name>A0A918GW43_STRGD</name>
<dbReference type="FunFam" id="3.30.450.40:FF:000035">
    <property type="entry name" value="PAS sensor protein"/>
    <property type="match status" value="1"/>
</dbReference>
<dbReference type="InterPro" id="IPR003594">
    <property type="entry name" value="HATPase_dom"/>
</dbReference>
<dbReference type="InterPro" id="IPR001932">
    <property type="entry name" value="PPM-type_phosphatase-like_dom"/>
</dbReference>
<dbReference type="Gene3D" id="3.60.40.10">
    <property type="entry name" value="PPM-type phosphatase domain"/>
    <property type="match status" value="1"/>
</dbReference>
<feature type="region of interest" description="Disordered" evidence="2">
    <location>
        <begin position="766"/>
        <end position="785"/>
    </location>
</feature>
<keyword evidence="5" id="KW-1185">Reference proteome</keyword>
<dbReference type="InterPro" id="IPR013656">
    <property type="entry name" value="PAS_4"/>
</dbReference>
<organism evidence="4 5">
    <name type="scientific">Streptomyces griseoviridis</name>
    <dbReference type="NCBI Taxonomy" id="45398"/>
    <lineage>
        <taxon>Bacteria</taxon>
        <taxon>Bacillati</taxon>
        <taxon>Actinomycetota</taxon>
        <taxon>Actinomycetes</taxon>
        <taxon>Kitasatosporales</taxon>
        <taxon>Streptomycetaceae</taxon>
        <taxon>Streptomyces</taxon>
    </lineage>
</organism>
<dbReference type="EMBL" id="BMSL01000037">
    <property type="protein sequence ID" value="GGS68655.1"/>
    <property type="molecule type" value="Genomic_DNA"/>
</dbReference>
<dbReference type="InterPro" id="IPR029016">
    <property type="entry name" value="GAF-like_dom_sf"/>
</dbReference>
<evidence type="ECO:0000259" key="3">
    <source>
        <dbReference type="PROSITE" id="PS50112"/>
    </source>
</evidence>
<dbReference type="GO" id="GO:0016791">
    <property type="term" value="F:phosphatase activity"/>
    <property type="evidence" value="ECO:0007669"/>
    <property type="project" value="TreeGrafter"/>
</dbReference>
<dbReference type="CDD" id="cd16936">
    <property type="entry name" value="HATPase_RsbW-like"/>
    <property type="match status" value="1"/>
</dbReference>
<protein>
    <recommendedName>
        <fullName evidence="3">PAS domain-containing protein</fullName>
    </recommendedName>
</protein>
<dbReference type="NCBIfam" id="TIGR00229">
    <property type="entry name" value="sensory_box"/>
    <property type="match status" value="1"/>
</dbReference>
<accession>A0A918GW43</accession>
<dbReference type="Proteomes" id="UP000653493">
    <property type="component" value="Unassembled WGS sequence"/>
</dbReference>
<reference evidence="4" key="1">
    <citation type="journal article" date="2014" name="Int. J. Syst. Evol. Microbiol.">
        <title>Complete genome sequence of Corynebacterium casei LMG S-19264T (=DSM 44701T), isolated from a smear-ripened cheese.</title>
        <authorList>
            <consortium name="US DOE Joint Genome Institute (JGI-PGF)"/>
            <person name="Walter F."/>
            <person name="Albersmeier A."/>
            <person name="Kalinowski J."/>
            <person name="Ruckert C."/>
        </authorList>
    </citation>
    <scope>NUCLEOTIDE SEQUENCE</scope>
    <source>
        <strain evidence="4">JCM 4234</strain>
    </source>
</reference>
<dbReference type="Pfam" id="PF13185">
    <property type="entry name" value="GAF_2"/>
    <property type="match status" value="1"/>
</dbReference>
<dbReference type="InterPro" id="IPR036457">
    <property type="entry name" value="PPM-type-like_dom_sf"/>
</dbReference>
<dbReference type="Pfam" id="PF07228">
    <property type="entry name" value="SpoIIE"/>
    <property type="match status" value="1"/>
</dbReference>
<dbReference type="FunFam" id="3.60.40.10:FF:000031">
    <property type="entry name" value="PAS sensor protein"/>
    <property type="match status" value="1"/>
</dbReference>
<evidence type="ECO:0000313" key="4">
    <source>
        <dbReference type="EMBL" id="GGS68655.1"/>
    </source>
</evidence>
<dbReference type="Gene3D" id="3.30.565.10">
    <property type="entry name" value="Histidine kinase-like ATPase, C-terminal domain"/>
    <property type="match status" value="1"/>
</dbReference>
<dbReference type="SUPFAM" id="SSF55874">
    <property type="entry name" value="ATPase domain of HSP90 chaperone/DNA topoisomerase II/histidine kinase"/>
    <property type="match status" value="1"/>
</dbReference>
<comment type="caution">
    <text evidence="4">The sequence shown here is derived from an EMBL/GenBank/DDBJ whole genome shotgun (WGS) entry which is preliminary data.</text>
</comment>
<reference evidence="4" key="2">
    <citation type="submission" date="2020-09" db="EMBL/GenBank/DDBJ databases">
        <authorList>
            <person name="Sun Q."/>
            <person name="Ohkuma M."/>
        </authorList>
    </citation>
    <scope>NUCLEOTIDE SEQUENCE</scope>
    <source>
        <strain evidence="4">JCM 4234</strain>
    </source>
</reference>
<dbReference type="Gene3D" id="3.30.450.40">
    <property type="match status" value="1"/>
</dbReference>
<dbReference type="Pfam" id="PF08448">
    <property type="entry name" value="PAS_4"/>
    <property type="match status" value="1"/>
</dbReference>
<dbReference type="SUPFAM" id="SSF55785">
    <property type="entry name" value="PYP-like sensor domain (PAS domain)"/>
    <property type="match status" value="2"/>
</dbReference>
<feature type="domain" description="PAS" evidence="3">
    <location>
        <begin position="1"/>
        <end position="42"/>
    </location>
</feature>
<dbReference type="PROSITE" id="PS50112">
    <property type="entry name" value="PAS"/>
    <property type="match status" value="2"/>
</dbReference>
<dbReference type="Pfam" id="PF13581">
    <property type="entry name" value="HATPase_c_2"/>
    <property type="match status" value="1"/>
</dbReference>
<feature type="domain" description="PAS" evidence="3">
    <location>
        <begin position="117"/>
        <end position="155"/>
    </location>
</feature>
<dbReference type="PANTHER" id="PTHR43156">
    <property type="entry name" value="STAGE II SPORULATION PROTEIN E-RELATED"/>
    <property type="match status" value="1"/>
</dbReference>
<evidence type="ECO:0000313" key="5">
    <source>
        <dbReference type="Proteomes" id="UP000653493"/>
    </source>
</evidence>
<dbReference type="InterPro" id="IPR003018">
    <property type="entry name" value="GAF"/>
</dbReference>
<dbReference type="PANTHER" id="PTHR43156:SF2">
    <property type="entry name" value="STAGE II SPORULATION PROTEIN E"/>
    <property type="match status" value="1"/>
</dbReference>
<evidence type="ECO:0000256" key="2">
    <source>
        <dbReference type="SAM" id="MobiDB-lite"/>
    </source>
</evidence>
<dbReference type="SUPFAM" id="SSF55781">
    <property type="entry name" value="GAF domain-like"/>
    <property type="match status" value="1"/>
</dbReference>
<gene>
    <name evidence="4" type="ORF">GCM10010238_66710</name>
</gene>